<dbReference type="SUPFAM" id="SSF57196">
    <property type="entry name" value="EGF/Laminin"/>
    <property type="match status" value="3"/>
</dbReference>
<feature type="domain" description="EGF-like" evidence="6">
    <location>
        <begin position="140"/>
        <end position="180"/>
    </location>
</feature>
<name>A0AAU9XZ29_9CNID</name>
<feature type="disulfide bond" evidence="5">
    <location>
        <begin position="128"/>
        <end position="137"/>
    </location>
</feature>
<dbReference type="InterPro" id="IPR018097">
    <property type="entry name" value="EGF_Ca-bd_CS"/>
</dbReference>
<evidence type="ECO:0000256" key="3">
    <source>
        <dbReference type="ARBA" id="ARBA00022737"/>
    </source>
</evidence>
<dbReference type="GO" id="GO:0005509">
    <property type="term" value="F:calcium ion binding"/>
    <property type="evidence" value="ECO:0007669"/>
    <property type="project" value="InterPro"/>
</dbReference>
<keyword evidence="2" id="KW-0732">Signal</keyword>
<feature type="disulfide bond" evidence="5">
    <location>
        <begin position="109"/>
        <end position="126"/>
    </location>
</feature>
<keyword evidence="3" id="KW-0677">Repeat</keyword>
<evidence type="ECO:0000259" key="6">
    <source>
        <dbReference type="PROSITE" id="PS50026"/>
    </source>
</evidence>
<feature type="domain" description="EGF-like" evidence="6">
    <location>
        <begin position="181"/>
        <end position="221"/>
    </location>
</feature>
<evidence type="ECO:0000256" key="1">
    <source>
        <dbReference type="ARBA" id="ARBA00022536"/>
    </source>
</evidence>
<comment type="caution">
    <text evidence="5">Lacks conserved residue(s) required for the propagation of feature annotation.</text>
</comment>
<evidence type="ECO:0000256" key="2">
    <source>
        <dbReference type="ARBA" id="ARBA00022729"/>
    </source>
</evidence>
<dbReference type="CDD" id="cd00054">
    <property type="entry name" value="EGF_CA"/>
    <property type="match status" value="3"/>
</dbReference>
<dbReference type="FunFam" id="2.10.25.10:FF:000038">
    <property type="entry name" value="Fibrillin 2"/>
    <property type="match status" value="2"/>
</dbReference>
<dbReference type="Pfam" id="PF00008">
    <property type="entry name" value="EGF"/>
    <property type="match status" value="1"/>
</dbReference>
<keyword evidence="4 5" id="KW-1015">Disulfide bond</keyword>
<organism evidence="7 8">
    <name type="scientific">Pocillopora meandrina</name>
    <dbReference type="NCBI Taxonomy" id="46732"/>
    <lineage>
        <taxon>Eukaryota</taxon>
        <taxon>Metazoa</taxon>
        <taxon>Cnidaria</taxon>
        <taxon>Anthozoa</taxon>
        <taxon>Hexacorallia</taxon>
        <taxon>Scleractinia</taxon>
        <taxon>Astrocoeniina</taxon>
        <taxon>Pocilloporidae</taxon>
        <taxon>Pocillopora</taxon>
    </lineage>
</organism>
<dbReference type="InterPro" id="IPR024731">
    <property type="entry name" value="NELL2-like_EGF"/>
</dbReference>
<comment type="caution">
    <text evidence="7">The sequence shown here is derived from an EMBL/GenBank/DDBJ whole genome shotgun (WGS) entry which is preliminary data.</text>
</comment>
<dbReference type="EMBL" id="CALNXJ010000077">
    <property type="protein sequence ID" value="CAH3160941.1"/>
    <property type="molecule type" value="Genomic_DNA"/>
</dbReference>
<dbReference type="PROSITE" id="PS00010">
    <property type="entry name" value="ASX_HYDROXYL"/>
    <property type="match status" value="2"/>
</dbReference>
<evidence type="ECO:0000313" key="7">
    <source>
        <dbReference type="EMBL" id="CAH3160941.1"/>
    </source>
</evidence>
<protein>
    <recommendedName>
        <fullName evidence="6">EGF-like domain-containing protein</fullName>
    </recommendedName>
</protein>
<keyword evidence="8" id="KW-1185">Reference proteome</keyword>
<dbReference type="PANTHER" id="PTHR24050">
    <property type="entry name" value="PA14 DOMAIN-CONTAINING PROTEIN"/>
    <property type="match status" value="1"/>
</dbReference>
<dbReference type="SMART" id="SM00181">
    <property type="entry name" value="EGF"/>
    <property type="match status" value="3"/>
</dbReference>
<dbReference type="InterPro" id="IPR001881">
    <property type="entry name" value="EGF-like_Ca-bd_dom"/>
</dbReference>
<dbReference type="PROSITE" id="PS01186">
    <property type="entry name" value="EGF_2"/>
    <property type="match status" value="2"/>
</dbReference>
<dbReference type="FunFam" id="2.10.25.10:FF:000066">
    <property type="entry name" value="FAT atypical cadherin 4"/>
    <property type="match status" value="1"/>
</dbReference>
<accession>A0AAU9XZ29</accession>
<dbReference type="PROSITE" id="PS00022">
    <property type="entry name" value="EGF_1"/>
    <property type="match status" value="1"/>
</dbReference>
<sequence length="232" mass="26013">MYYNFHFKDVCIADQCRNLEFGPEKAFDGKRLINHTIRTVEITNSGFCENLCYMEPDCVSINLYTWGDGNGNYQCELNNATHEGHEEKLIDQEMYSYHAAESNCVQNPCKNNATCQSGFTKKGYRCLCTAGFEGPICQRDINECVRGIHKCSSDAFCNNTKGSYNCTCKNGFTGNGRECKDIDECVGGLHSCGFDAYCHNTKGSYNCTCKPEFTGSGRECKRGSTCEEIHDM</sequence>
<gene>
    <name evidence="7" type="ORF">PMEA_00032624</name>
</gene>
<evidence type="ECO:0000256" key="4">
    <source>
        <dbReference type="ARBA" id="ARBA00023157"/>
    </source>
</evidence>
<evidence type="ECO:0000313" key="8">
    <source>
        <dbReference type="Proteomes" id="UP001159428"/>
    </source>
</evidence>
<evidence type="ECO:0000256" key="5">
    <source>
        <dbReference type="PROSITE-ProRule" id="PRU00076"/>
    </source>
</evidence>
<feature type="domain" description="EGF-like" evidence="6">
    <location>
        <begin position="100"/>
        <end position="138"/>
    </location>
</feature>
<dbReference type="Pfam" id="PF12947">
    <property type="entry name" value="EGF_3"/>
    <property type="match status" value="1"/>
</dbReference>
<dbReference type="InterPro" id="IPR000742">
    <property type="entry name" value="EGF"/>
</dbReference>
<dbReference type="SMART" id="SM00179">
    <property type="entry name" value="EGF_CA"/>
    <property type="match status" value="3"/>
</dbReference>
<dbReference type="InterPro" id="IPR052235">
    <property type="entry name" value="Nephronectin_domain"/>
</dbReference>
<dbReference type="Pfam" id="PF07645">
    <property type="entry name" value="EGF_CA"/>
    <property type="match status" value="1"/>
</dbReference>
<reference evidence="7 8" key="1">
    <citation type="submission" date="2022-05" db="EMBL/GenBank/DDBJ databases">
        <authorList>
            <consortium name="Genoscope - CEA"/>
            <person name="William W."/>
        </authorList>
    </citation>
    <scope>NUCLEOTIDE SEQUENCE [LARGE SCALE GENOMIC DNA]</scope>
</reference>
<dbReference type="PROSITE" id="PS01187">
    <property type="entry name" value="EGF_CA"/>
    <property type="match status" value="1"/>
</dbReference>
<dbReference type="Proteomes" id="UP001159428">
    <property type="component" value="Unassembled WGS sequence"/>
</dbReference>
<dbReference type="AlphaFoldDB" id="A0AAU9XZ29"/>
<dbReference type="InterPro" id="IPR000152">
    <property type="entry name" value="EGF-type_Asp/Asn_hydroxyl_site"/>
</dbReference>
<dbReference type="InterPro" id="IPR049883">
    <property type="entry name" value="NOTCH1_EGF-like"/>
</dbReference>
<keyword evidence="1 5" id="KW-0245">EGF-like domain</keyword>
<dbReference type="PANTHER" id="PTHR24050:SF28">
    <property type="entry name" value="UROMODULIN-LIKE"/>
    <property type="match status" value="1"/>
</dbReference>
<dbReference type="PROSITE" id="PS50026">
    <property type="entry name" value="EGF_3"/>
    <property type="match status" value="3"/>
</dbReference>
<proteinExistence type="predicted"/>
<dbReference type="Gene3D" id="2.10.25.10">
    <property type="entry name" value="Laminin"/>
    <property type="match status" value="3"/>
</dbReference>